<sequence length="172" mass="18546">MLKRTIAARAAVTTAAVLGLTFAVAACAPSAPSVEPSAEAEPTHAPETPRATEPETVRVPDGLYYALYDNHDDPDSPLSRLGRYETWTFDGPTIVVDEFECAAKSGSEIGEVVNDQVQWEDDYVDSPRIMLNEDGTAHVESEGYYALTLFPDGAPEAEDLKARVETHSECAG</sequence>
<evidence type="ECO:0000256" key="2">
    <source>
        <dbReference type="SAM" id="SignalP"/>
    </source>
</evidence>
<organism evidence="3 4">
    <name type="scientific">Microbacterium barkeri</name>
    <dbReference type="NCBI Taxonomy" id="33917"/>
    <lineage>
        <taxon>Bacteria</taxon>
        <taxon>Bacillati</taxon>
        <taxon>Actinomycetota</taxon>
        <taxon>Actinomycetes</taxon>
        <taxon>Micrococcales</taxon>
        <taxon>Microbacteriaceae</taxon>
        <taxon>Microbacterium</taxon>
    </lineage>
</organism>
<accession>A0A9W6H4A2</accession>
<evidence type="ECO:0008006" key="5">
    <source>
        <dbReference type="Google" id="ProtNLM"/>
    </source>
</evidence>
<feature type="signal peptide" evidence="2">
    <location>
        <begin position="1"/>
        <end position="25"/>
    </location>
</feature>
<gene>
    <name evidence="3" type="ORF">GCM10017576_19230</name>
</gene>
<dbReference type="EMBL" id="BSEJ01000008">
    <property type="protein sequence ID" value="GLJ61793.1"/>
    <property type="molecule type" value="Genomic_DNA"/>
</dbReference>
<name>A0A9W6H4A2_9MICO</name>
<reference evidence="3" key="2">
    <citation type="submission" date="2023-01" db="EMBL/GenBank/DDBJ databases">
        <authorList>
            <person name="Sun Q."/>
            <person name="Evtushenko L."/>
        </authorList>
    </citation>
    <scope>NUCLEOTIDE SEQUENCE</scope>
    <source>
        <strain evidence="3">VKM Ac-1020</strain>
    </source>
</reference>
<dbReference type="AlphaFoldDB" id="A0A9W6H4A2"/>
<dbReference type="RefSeq" id="WP_271173502.1">
    <property type="nucleotide sequence ID" value="NZ_BSEJ01000008.1"/>
</dbReference>
<feature type="chain" id="PRO_5040939564" description="Lipoprotein" evidence="2">
    <location>
        <begin position="26"/>
        <end position="172"/>
    </location>
</feature>
<reference evidence="3" key="1">
    <citation type="journal article" date="2014" name="Int. J. Syst. Evol. Microbiol.">
        <title>Complete genome sequence of Corynebacterium casei LMG S-19264T (=DSM 44701T), isolated from a smear-ripened cheese.</title>
        <authorList>
            <consortium name="US DOE Joint Genome Institute (JGI-PGF)"/>
            <person name="Walter F."/>
            <person name="Albersmeier A."/>
            <person name="Kalinowski J."/>
            <person name="Ruckert C."/>
        </authorList>
    </citation>
    <scope>NUCLEOTIDE SEQUENCE</scope>
    <source>
        <strain evidence="3">VKM Ac-1020</strain>
    </source>
</reference>
<keyword evidence="2" id="KW-0732">Signal</keyword>
<protein>
    <recommendedName>
        <fullName evidence="5">Lipoprotein</fullName>
    </recommendedName>
</protein>
<evidence type="ECO:0000313" key="3">
    <source>
        <dbReference type="EMBL" id="GLJ61793.1"/>
    </source>
</evidence>
<comment type="caution">
    <text evidence="3">The sequence shown here is derived from an EMBL/GenBank/DDBJ whole genome shotgun (WGS) entry which is preliminary data.</text>
</comment>
<evidence type="ECO:0000256" key="1">
    <source>
        <dbReference type="SAM" id="MobiDB-lite"/>
    </source>
</evidence>
<dbReference type="PROSITE" id="PS51257">
    <property type="entry name" value="PROKAR_LIPOPROTEIN"/>
    <property type="match status" value="1"/>
</dbReference>
<dbReference type="Proteomes" id="UP001142462">
    <property type="component" value="Unassembled WGS sequence"/>
</dbReference>
<proteinExistence type="predicted"/>
<evidence type="ECO:0000313" key="4">
    <source>
        <dbReference type="Proteomes" id="UP001142462"/>
    </source>
</evidence>
<keyword evidence="4" id="KW-1185">Reference proteome</keyword>
<feature type="region of interest" description="Disordered" evidence="1">
    <location>
        <begin position="33"/>
        <end position="53"/>
    </location>
</feature>